<gene>
    <name evidence="1" type="ORF">SNEC2469_LOCUS25729</name>
</gene>
<evidence type="ECO:0000313" key="1">
    <source>
        <dbReference type="EMBL" id="CAE7843419.1"/>
    </source>
</evidence>
<dbReference type="Proteomes" id="UP000601435">
    <property type="component" value="Unassembled WGS sequence"/>
</dbReference>
<keyword evidence="2" id="KW-1185">Reference proteome</keyword>
<comment type="caution">
    <text evidence="1">The sequence shown here is derived from an EMBL/GenBank/DDBJ whole genome shotgun (WGS) entry which is preliminary data.</text>
</comment>
<proteinExistence type="predicted"/>
<dbReference type="OrthoDB" id="412793at2759"/>
<feature type="non-terminal residue" evidence="1">
    <location>
        <position position="1"/>
    </location>
</feature>
<evidence type="ECO:0008006" key="3">
    <source>
        <dbReference type="Google" id="ProtNLM"/>
    </source>
</evidence>
<organism evidence="1 2">
    <name type="scientific">Symbiodinium necroappetens</name>
    <dbReference type="NCBI Taxonomy" id="1628268"/>
    <lineage>
        <taxon>Eukaryota</taxon>
        <taxon>Sar</taxon>
        <taxon>Alveolata</taxon>
        <taxon>Dinophyceae</taxon>
        <taxon>Suessiales</taxon>
        <taxon>Symbiodiniaceae</taxon>
        <taxon>Symbiodinium</taxon>
    </lineage>
</organism>
<accession>A0A813A0B3</accession>
<feature type="non-terminal residue" evidence="1">
    <location>
        <position position="746"/>
    </location>
</feature>
<name>A0A813A0B3_9DINO</name>
<sequence>EAGHAATAAEYVASFASYQPISGWRFSVEAVPTLGQVERIVHSLQRGKAAGCDGITGELLRASAVQTARHLLPVLAKTALRAREPVTFRGGDLILLAKRAASVLTCESYRSILISSVPAKVYHRCLREQLQPAFADHRTTFQGGVLPGQGIEFVALTAKTFFRLCNTANRRAAIIFFDLRAAFYQVLRQLLTQNQESDQALLQLFSQLRLPNEAVQELRHHLSKAAELERAGASEHTRALIADMFRGSWFRLSGHSMLTITKRGTRPGDPTADILFAFTLTAFVRHVTTVLAEAHLQADIPQSSARHHSIPYEGTVDLGCPSWADDFFFPQTAGTDEELIQRVRRSATLLASHATSLGMTVKYGTDKTSVLLPATVPVTSPLLDVNSKGQSGLAFEDSVSREVVFLPVVAAYRHLGGIVTANGDPLPDLHLRFSNAMGVIRPLRKKLFGTRRFDVNVRKTLLQSLAVSRYVHTASALILNTAQQVRVWEKQYLHLWRSLTARTAADVQAHNYEVLRVGQASAPPLALAQARAALLAKLYTNGPAALLALLFDHWELHPRTAWMSQFRQDWQCVLQYVPSVKDCISEQDTIPDLLSSYAEDVRKHLHAHLAKSHAVFSPARHYAIGPRCEVCMRHYGKISQVQQHLKQSTACLLRCLYLFRPLSVCEIREIEGPEKKRRQAVLAGKWEQFACSGPPRRAPIEFGPRLPTAEERAYDPDPTEDAVVSALVRPFLPSDEDVRWITAHVA</sequence>
<dbReference type="PANTHER" id="PTHR19446">
    <property type="entry name" value="REVERSE TRANSCRIPTASES"/>
    <property type="match status" value="1"/>
</dbReference>
<dbReference type="EMBL" id="CAJNJA010051135">
    <property type="protein sequence ID" value="CAE7843419.1"/>
    <property type="molecule type" value="Genomic_DNA"/>
</dbReference>
<reference evidence="1" key="1">
    <citation type="submission" date="2021-02" db="EMBL/GenBank/DDBJ databases">
        <authorList>
            <person name="Dougan E. K."/>
            <person name="Rhodes N."/>
            <person name="Thang M."/>
            <person name="Chan C."/>
        </authorList>
    </citation>
    <scope>NUCLEOTIDE SEQUENCE</scope>
</reference>
<protein>
    <recommendedName>
        <fullName evidence="3">Reverse transcriptase domain-containing protein</fullName>
    </recommendedName>
</protein>
<evidence type="ECO:0000313" key="2">
    <source>
        <dbReference type="Proteomes" id="UP000601435"/>
    </source>
</evidence>
<dbReference type="AlphaFoldDB" id="A0A813A0B3"/>